<name>A0ACB8Y5R8_ARCLA</name>
<proteinExistence type="predicted"/>
<sequence length="673" mass="76015">MDGLFRLNGGRITDLTVLLPNQTPSHRTTSSLPRTTTTTSPLSKTPLTSLFAAKCNCDHVEDTVPEKKKKKAQNENWVLRVLQMRSLWKPEANNHRLQEGDEKDHDIIIDEDSCDACRVDDQDDHKVEFDKNSFSKLLSTVSLAEARLYAKLAYLGSLSYTIPKIKLGNLLKRHRLRFVTSSLEKKAELAAKPKKEQQGDQGSTKRKEVQTLKSQKRMESENQEKGTDENLLITPSTAYRIAASTAAYLHSHTKSIFKSSKTNTSKELSEVLEESEDAEDISMQNAKADSVVVAAKDEVKQSSVADDDLNSASSSPCEWFICDDNENSTRYFVIQGSESLASWQANLLFEPIQFEAQVDVIVHRGIYEVAKVVYEQMLPRVHEHLQRHRNGTATIRLTGHSLGGSLSLLINLMLLIRGQVPHPSCLLPVITFGAPWVMCGGDHLLHKLGLPRNHLQGITTHRDIVPRAFSCNYPTRVAHLLKAVNGNFRNHPCLNNQNVLYAPMGELLILQPDAKVSPSHDLLPSGSGLYVLRREASEKQTRAAQSVFLNTPHPLHMILSEPSTAYGSILRDHDVETYLTSIRSVICQQLIRRMRQRRRRRRQGVVTKLGDVMMRWVKESEVKKVLRLLDDGLKRLREQMHLVMVVLVLVPARLLIMEACNWMTSWVKSVNWS</sequence>
<evidence type="ECO:0000313" key="2">
    <source>
        <dbReference type="Proteomes" id="UP001055879"/>
    </source>
</evidence>
<reference evidence="1 2" key="2">
    <citation type="journal article" date="2022" name="Mol. Ecol. Resour.">
        <title>The genomes of chicory, endive, great burdock and yacon provide insights into Asteraceae paleo-polyploidization history and plant inulin production.</title>
        <authorList>
            <person name="Fan W."/>
            <person name="Wang S."/>
            <person name="Wang H."/>
            <person name="Wang A."/>
            <person name="Jiang F."/>
            <person name="Liu H."/>
            <person name="Zhao H."/>
            <person name="Xu D."/>
            <person name="Zhang Y."/>
        </authorList>
    </citation>
    <scope>NUCLEOTIDE SEQUENCE [LARGE SCALE GENOMIC DNA]</scope>
    <source>
        <strain evidence="2">cv. Niubang</strain>
    </source>
</reference>
<accession>A0ACB8Y5R8</accession>
<keyword evidence="2" id="KW-1185">Reference proteome</keyword>
<dbReference type="Proteomes" id="UP001055879">
    <property type="component" value="Linkage Group LG14"/>
</dbReference>
<reference evidence="2" key="1">
    <citation type="journal article" date="2022" name="Mol. Ecol. Resour.">
        <title>The genomes of chicory, endive, great burdock and yacon provide insights into Asteraceae palaeo-polyploidization history and plant inulin production.</title>
        <authorList>
            <person name="Fan W."/>
            <person name="Wang S."/>
            <person name="Wang H."/>
            <person name="Wang A."/>
            <person name="Jiang F."/>
            <person name="Liu H."/>
            <person name="Zhao H."/>
            <person name="Xu D."/>
            <person name="Zhang Y."/>
        </authorList>
    </citation>
    <scope>NUCLEOTIDE SEQUENCE [LARGE SCALE GENOMIC DNA]</scope>
    <source>
        <strain evidence="2">cv. Niubang</strain>
    </source>
</reference>
<protein>
    <submittedName>
        <fullName evidence="1">Uncharacterized protein</fullName>
    </submittedName>
</protein>
<dbReference type="EMBL" id="CM042060">
    <property type="protein sequence ID" value="KAI3679105.1"/>
    <property type="molecule type" value="Genomic_DNA"/>
</dbReference>
<evidence type="ECO:0000313" key="1">
    <source>
        <dbReference type="EMBL" id="KAI3679105.1"/>
    </source>
</evidence>
<gene>
    <name evidence="1" type="ORF">L6452_38414</name>
</gene>
<comment type="caution">
    <text evidence="1">The sequence shown here is derived from an EMBL/GenBank/DDBJ whole genome shotgun (WGS) entry which is preliminary data.</text>
</comment>
<organism evidence="1 2">
    <name type="scientific">Arctium lappa</name>
    <name type="common">Greater burdock</name>
    <name type="synonym">Lappa major</name>
    <dbReference type="NCBI Taxonomy" id="4217"/>
    <lineage>
        <taxon>Eukaryota</taxon>
        <taxon>Viridiplantae</taxon>
        <taxon>Streptophyta</taxon>
        <taxon>Embryophyta</taxon>
        <taxon>Tracheophyta</taxon>
        <taxon>Spermatophyta</taxon>
        <taxon>Magnoliopsida</taxon>
        <taxon>eudicotyledons</taxon>
        <taxon>Gunneridae</taxon>
        <taxon>Pentapetalae</taxon>
        <taxon>asterids</taxon>
        <taxon>campanulids</taxon>
        <taxon>Asterales</taxon>
        <taxon>Asteraceae</taxon>
        <taxon>Carduoideae</taxon>
        <taxon>Cardueae</taxon>
        <taxon>Arctiinae</taxon>
        <taxon>Arctium</taxon>
    </lineage>
</organism>